<feature type="signal peptide" evidence="3">
    <location>
        <begin position="1"/>
        <end position="19"/>
    </location>
</feature>
<accession>A0ABT3G8H8</accession>
<dbReference type="Proteomes" id="UP001165653">
    <property type="component" value="Unassembled WGS sequence"/>
</dbReference>
<keyword evidence="5" id="KW-1185">Reference proteome</keyword>
<dbReference type="Gene3D" id="2.130.10.130">
    <property type="entry name" value="Integrin alpha, N-terminal"/>
    <property type="match status" value="1"/>
</dbReference>
<dbReference type="PANTHER" id="PTHR36220:SF1">
    <property type="entry name" value="GAMMA TUBULIN COMPLEX COMPONENT C-TERMINAL DOMAIN-CONTAINING PROTEIN"/>
    <property type="match status" value="1"/>
</dbReference>
<reference evidence="4" key="1">
    <citation type="submission" date="2022-10" db="EMBL/GenBank/DDBJ databases">
        <title>Luteolibacter sp. GHJ8, whole genome shotgun sequencing project.</title>
        <authorList>
            <person name="Zhao G."/>
            <person name="Shen L."/>
        </authorList>
    </citation>
    <scope>NUCLEOTIDE SEQUENCE</scope>
    <source>
        <strain evidence="4">GHJ8</strain>
    </source>
</reference>
<name>A0ABT3G8H8_9BACT</name>
<evidence type="ECO:0000256" key="2">
    <source>
        <dbReference type="SAM" id="MobiDB-lite"/>
    </source>
</evidence>
<feature type="chain" id="PRO_5046114218" evidence="3">
    <location>
        <begin position="20"/>
        <end position="739"/>
    </location>
</feature>
<dbReference type="RefSeq" id="WP_264515721.1">
    <property type="nucleotide sequence ID" value="NZ_JAPDDR010000013.1"/>
</dbReference>
<comment type="caution">
    <text evidence="4">The sequence shown here is derived from an EMBL/GenBank/DDBJ whole genome shotgun (WGS) entry which is preliminary data.</text>
</comment>
<organism evidence="4 5">
    <name type="scientific">Luteolibacter rhizosphaerae</name>
    <dbReference type="NCBI Taxonomy" id="2989719"/>
    <lineage>
        <taxon>Bacteria</taxon>
        <taxon>Pseudomonadati</taxon>
        <taxon>Verrucomicrobiota</taxon>
        <taxon>Verrucomicrobiia</taxon>
        <taxon>Verrucomicrobiales</taxon>
        <taxon>Verrucomicrobiaceae</taxon>
        <taxon>Luteolibacter</taxon>
    </lineage>
</organism>
<protein>
    <submittedName>
        <fullName evidence="4">FG-GAP repeat protein</fullName>
    </submittedName>
</protein>
<feature type="region of interest" description="Disordered" evidence="2">
    <location>
        <begin position="29"/>
        <end position="67"/>
    </location>
</feature>
<evidence type="ECO:0000256" key="3">
    <source>
        <dbReference type="SAM" id="SignalP"/>
    </source>
</evidence>
<evidence type="ECO:0000313" key="4">
    <source>
        <dbReference type="EMBL" id="MCW1916152.1"/>
    </source>
</evidence>
<dbReference type="InterPro" id="IPR013517">
    <property type="entry name" value="FG-GAP"/>
</dbReference>
<gene>
    <name evidence="4" type="ORF">OJ996_21360</name>
</gene>
<sequence>MTSRSRLLAITLCLGASLAAFIPVKQRLHSHPQRSSGDSPRVHDSTIPHQTKARGEGILTESQPDGPAYGFREEQGGQAFAAENFAYQMDVKCHQDGITITPSGDHALAPAWSFSLAKPQAGQSMLTAENGRVAYQHGPHQEEWFVNSTKGVEHGMTLATAISSQDEPLIIEFAVDSSLKGEQAGSNHLVFSNDAGVPTLRYEQLFAFDAKGRDIPTALAWNEDRSTISWRVDHQGFEYPITIDPIIATFSQTLLPPTLSNGSFGDSIAIVGNFMAVGSPSLSRVYLYEKNAGTWEIFSRKNFLVSTASNGGAFGTKVLMPDLNTIIVSDITYDAPTSSGGTNDNQGAIFVFGRNVGGDNSWGLIKQFTITDPLLPNGKLADRLGTVMVCNGTTLAANAIPDAGSYDTAMKSIYLFEKDRGGIDNWGQVPNVRVESLGFASGFTYGHTFDLEGDLLVVGSSAENYQASSSSPIVQFQGAIYLYGRNQGGTNQWGLLPNGRRYAADGLFGDLFGRSVSISGDIIAVGADSVDLSASQADAGAVYRLSRNQGGTGAWGFLPGRITAADAAAGDGFGAFVELLGDVLAVRASGDDVAGTNNAGSVYLFERNLGGPNNFGAVSGGKFSIDNVSNIVKVNSPVFLSPGHLAFSTNPSTGNSSLSIVNLSGTLAPATLGPITFSPQGVVSFTPVAAGNYQLRTSTNLSTWSNQGAAQVGAANASLTWNAGAPTPGTKRFYRVESP</sequence>
<proteinExistence type="predicted"/>
<evidence type="ECO:0000313" key="5">
    <source>
        <dbReference type="Proteomes" id="UP001165653"/>
    </source>
</evidence>
<evidence type="ECO:0000256" key="1">
    <source>
        <dbReference type="ARBA" id="ARBA00022729"/>
    </source>
</evidence>
<dbReference type="Pfam" id="PF14312">
    <property type="entry name" value="FG-GAP_2"/>
    <property type="match status" value="2"/>
</dbReference>
<dbReference type="PANTHER" id="PTHR36220">
    <property type="entry name" value="UNNAMED PRODUCT"/>
    <property type="match status" value="1"/>
</dbReference>
<dbReference type="EMBL" id="JAPDDR010000013">
    <property type="protein sequence ID" value="MCW1916152.1"/>
    <property type="molecule type" value="Genomic_DNA"/>
</dbReference>
<keyword evidence="1 3" id="KW-0732">Signal</keyword>
<dbReference type="InterPro" id="IPR028994">
    <property type="entry name" value="Integrin_alpha_N"/>
</dbReference>